<evidence type="ECO:0000313" key="3">
    <source>
        <dbReference type="Proteomes" id="UP001152622"/>
    </source>
</evidence>
<comment type="caution">
    <text evidence="2">The sequence shown here is derived from an EMBL/GenBank/DDBJ whole genome shotgun (WGS) entry which is preliminary data.</text>
</comment>
<feature type="region of interest" description="Disordered" evidence="1">
    <location>
        <begin position="1"/>
        <end position="24"/>
    </location>
</feature>
<organism evidence="2 3">
    <name type="scientific">Synaphobranchus kaupii</name>
    <name type="common">Kaup's arrowtooth eel</name>
    <dbReference type="NCBI Taxonomy" id="118154"/>
    <lineage>
        <taxon>Eukaryota</taxon>
        <taxon>Metazoa</taxon>
        <taxon>Chordata</taxon>
        <taxon>Craniata</taxon>
        <taxon>Vertebrata</taxon>
        <taxon>Euteleostomi</taxon>
        <taxon>Actinopterygii</taxon>
        <taxon>Neopterygii</taxon>
        <taxon>Teleostei</taxon>
        <taxon>Anguilliformes</taxon>
        <taxon>Synaphobranchidae</taxon>
        <taxon>Synaphobranchus</taxon>
    </lineage>
</organism>
<protein>
    <submittedName>
        <fullName evidence="2">Uncharacterized protein</fullName>
    </submittedName>
</protein>
<dbReference type="AlphaFoldDB" id="A0A9Q1IF26"/>
<gene>
    <name evidence="2" type="ORF">SKAU_G00384210</name>
</gene>
<sequence>MTDGYDGKRGRSVTPSRSLPRYGGAELPIAAPELAERHGAGTLLLKRRHVISAVLSSHALVCDPAFVLPARLPDDSRSPVGAWHTRKPRRTWPDRRRLSLHPLSLRILHI</sequence>
<dbReference type="Proteomes" id="UP001152622">
    <property type="component" value="Chromosome 19"/>
</dbReference>
<dbReference type="EMBL" id="JAINUF010000019">
    <property type="protein sequence ID" value="KAJ8337201.1"/>
    <property type="molecule type" value="Genomic_DNA"/>
</dbReference>
<accession>A0A9Q1IF26</accession>
<evidence type="ECO:0000313" key="2">
    <source>
        <dbReference type="EMBL" id="KAJ8337201.1"/>
    </source>
</evidence>
<keyword evidence="3" id="KW-1185">Reference proteome</keyword>
<proteinExistence type="predicted"/>
<name>A0A9Q1IF26_SYNKA</name>
<evidence type="ECO:0000256" key="1">
    <source>
        <dbReference type="SAM" id="MobiDB-lite"/>
    </source>
</evidence>
<reference evidence="2" key="1">
    <citation type="journal article" date="2023" name="Science">
        <title>Genome structures resolve the early diversification of teleost fishes.</title>
        <authorList>
            <person name="Parey E."/>
            <person name="Louis A."/>
            <person name="Montfort J."/>
            <person name="Bouchez O."/>
            <person name="Roques C."/>
            <person name="Iampietro C."/>
            <person name="Lluch J."/>
            <person name="Castinel A."/>
            <person name="Donnadieu C."/>
            <person name="Desvignes T."/>
            <person name="Floi Bucao C."/>
            <person name="Jouanno E."/>
            <person name="Wen M."/>
            <person name="Mejri S."/>
            <person name="Dirks R."/>
            <person name="Jansen H."/>
            <person name="Henkel C."/>
            <person name="Chen W.J."/>
            <person name="Zahm M."/>
            <person name="Cabau C."/>
            <person name="Klopp C."/>
            <person name="Thompson A.W."/>
            <person name="Robinson-Rechavi M."/>
            <person name="Braasch I."/>
            <person name="Lecointre G."/>
            <person name="Bobe J."/>
            <person name="Postlethwait J.H."/>
            <person name="Berthelot C."/>
            <person name="Roest Crollius H."/>
            <person name="Guiguen Y."/>
        </authorList>
    </citation>
    <scope>NUCLEOTIDE SEQUENCE</scope>
    <source>
        <strain evidence="2">WJC10195</strain>
    </source>
</reference>